<dbReference type="Proteomes" id="UP001500433">
    <property type="component" value="Unassembled WGS sequence"/>
</dbReference>
<keyword evidence="5" id="KW-1185">Reference proteome</keyword>
<sequence>MAFKPANNIQDLQYFGEFGGVNPSISDSSTYTFLSAKTMFDTFEGNADGCYLYSRHSSPSNLYLGEALAAMEGTETANVSASGMGAITPVLLQLCSSGDHIISSRTIYGGTYAFLKNFAPRLNIETSFVDITKLDVVESAITKNTKVLYCESVSNPLLEVADIKGLAAIAKRHGLKLVVDNTFSPLSISPAVLGADVVIHSLTKFINGSSDTVGGVVCGTQDFINDLRNVNDGASMLLGSTMDSLRAASVLKNLRTLHIRMQQHSKNGMFLAKKFEASGLKTVYPGLESHPSHELFKSMMNTQYGFGGMLTIDVGSLDKANELMELMQNRNLGYLAVSLGFYKTLFSAPGSSTSSEIPEDEQKAMGLSNGLIRFSIGLDADIERTYQVMRECMEELGIIEHTGKV</sequence>
<dbReference type="SUPFAM" id="SSF53383">
    <property type="entry name" value="PLP-dependent transferases"/>
    <property type="match status" value="1"/>
</dbReference>
<organism evidence="4 5">
    <name type="scientific">Flaviramulus aquimarinus</name>
    <dbReference type="NCBI Taxonomy" id="1170456"/>
    <lineage>
        <taxon>Bacteria</taxon>
        <taxon>Pseudomonadati</taxon>
        <taxon>Bacteroidota</taxon>
        <taxon>Flavobacteriia</taxon>
        <taxon>Flavobacteriales</taxon>
        <taxon>Flavobacteriaceae</taxon>
        <taxon>Flaviramulus</taxon>
    </lineage>
</organism>
<reference evidence="5" key="1">
    <citation type="journal article" date="2019" name="Int. J. Syst. Evol. Microbiol.">
        <title>The Global Catalogue of Microorganisms (GCM) 10K type strain sequencing project: providing services to taxonomists for standard genome sequencing and annotation.</title>
        <authorList>
            <consortium name="The Broad Institute Genomics Platform"/>
            <consortium name="The Broad Institute Genome Sequencing Center for Infectious Disease"/>
            <person name="Wu L."/>
            <person name="Ma J."/>
        </authorList>
    </citation>
    <scope>NUCLEOTIDE SEQUENCE [LARGE SCALE GENOMIC DNA]</scope>
    <source>
        <strain evidence="5">JCM 18274</strain>
    </source>
</reference>
<dbReference type="PANTHER" id="PTHR11808">
    <property type="entry name" value="TRANS-SULFURATION ENZYME FAMILY MEMBER"/>
    <property type="match status" value="1"/>
</dbReference>
<comment type="caution">
    <text evidence="4">The sequence shown here is derived from an EMBL/GenBank/DDBJ whole genome shotgun (WGS) entry which is preliminary data.</text>
</comment>
<dbReference type="Gene3D" id="3.40.640.10">
    <property type="entry name" value="Type I PLP-dependent aspartate aminotransferase-like (Major domain)"/>
    <property type="match status" value="1"/>
</dbReference>
<accession>A0ABP9FC12</accession>
<dbReference type="Gene3D" id="3.90.1150.10">
    <property type="entry name" value="Aspartate Aminotransferase, domain 1"/>
    <property type="match status" value="1"/>
</dbReference>
<keyword evidence="2 3" id="KW-0663">Pyridoxal phosphate</keyword>
<dbReference type="EMBL" id="BAABJH010000006">
    <property type="protein sequence ID" value="GAA4898610.1"/>
    <property type="molecule type" value="Genomic_DNA"/>
</dbReference>
<comment type="similarity">
    <text evidence="3">Belongs to the trans-sulfuration enzymes family.</text>
</comment>
<evidence type="ECO:0000313" key="4">
    <source>
        <dbReference type="EMBL" id="GAA4898610.1"/>
    </source>
</evidence>
<dbReference type="PIRSF" id="PIRSF001434">
    <property type="entry name" value="CGS"/>
    <property type="match status" value="1"/>
</dbReference>
<keyword evidence="4" id="KW-0808">Transferase</keyword>
<evidence type="ECO:0000313" key="5">
    <source>
        <dbReference type="Proteomes" id="UP001500433"/>
    </source>
</evidence>
<proteinExistence type="inferred from homology"/>
<dbReference type="InterPro" id="IPR015424">
    <property type="entry name" value="PyrdxlP-dep_Trfase"/>
</dbReference>
<dbReference type="RefSeq" id="WP_345274444.1">
    <property type="nucleotide sequence ID" value="NZ_BAABJH010000006.1"/>
</dbReference>
<dbReference type="InterPro" id="IPR015422">
    <property type="entry name" value="PyrdxlP-dep_Trfase_small"/>
</dbReference>
<comment type="cofactor">
    <cofactor evidence="1 3">
        <name>pyridoxal 5'-phosphate</name>
        <dbReference type="ChEBI" id="CHEBI:597326"/>
    </cofactor>
</comment>
<evidence type="ECO:0000256" key="2">
    <source>
        <dbReference type="ARBA" id="ARBA00022898"/>
    </source>
</evidence>
<evidence type="ECO:0000256" key="3">
    <source>
        <dbReference type="RuleBase" id="RU362118"/>
    </source>
</evidence>
<dbReference type="PANTHER" id="PTHR11808:SF80">
    <property type="entry name" value="CYSTATHIONINE GAMMA-LYASE"/>
    <property type="match status" value="1"/>
</dbReference>
<dbReference type="InterPro" id="IPR000277">
    <property type="entry name" value="Cys/Met-Metab_PyrdxlP-dep_enz"/>
</dbReference>
<dbReference type="GO" id="GO:0008483">
    <property type="term" value="F:transaminase activity"/>
    <property type="evidence" value="ECO:0007669"/>
    <property type="project" value="UniProtKB-KW"/>
</dbReference>
<dbReference type="InterPro" id="IPR015421">
    <property type="entry name" value="PyrdxlP-dep_Trfase_major"/>
</dbReference>
<gene>
    <name evidence="4" type="ORF">GCM10023311_24510</name>
</gene>
<dbReference type="Pfam" id="PF01053">
    <property type="entry name" value="Cys_Met_Meta_PP"/>
    <property type="match status" value="1"/>
</dbReference>
<protein>
    <submittedName>
        <fullName evidence="4">Aminotransferase class V-fold PLP-dependent enzyme</fullName>
    </submittedName>
</protein>
<name>A0ABP9FC12_9FLAO</name>
<keyword evidence="4" id="KW-0032">Aminotransferase</keyword>
<evidence type="ECO:0000256" key="1">
    <source>
        <dbReference type="ARBA" id="ARBA00001933"/>
    </source>
</evidence>